<comment type="caution">
    <text evidence="6">Lacks conserved residue(s) required for the propagation of feature annotation.</text>
</comment>
<sequence>MSGFARLLHVEASPRGSRSRSSAVARWLIDRIAPDTVETLNLFDADLPPFDGAVMEGRYALIAGEAVSPEVAAQWEAIRARIDHFLSFDAWLFSVPMWNFGIPYPLKHYVDLITHPGMTFTVDQTGVTGLASGRTAILVGSGALDIRPDGPMAALDHQMAFMRTWLNFIGVTDIRTVDVRPTYGMAEEVEAAMQRAYEEADALTAALSRPERV</sequence>
<evidence type="ECO:0000256" key="1">
    <source>
        <dbReference type="ARBA" id="ARBA00022630"/>
    </source>
</evidence>
<dbReference type="EC" id="1.7.1.17" evidence="6"/>
<comment type="function">
    <text evidence="6">Quinone reductase that provides resistance to thiol-specific stress caused by electrophilic quinones.</text>
</comment>
<dbReference type="GO" id="GO:0016652">
    <property type="term" value="F:oxidoreductase activity, acting on NAD(P)H as acceptor"/>
    <property type="evidence" value="ECO:0007669"/>
    <property type="project" value="UniProtKB-UniRule"/>
</dbReference>
<feature type="binding site" evidence="6">
    <location>
        <position position="13"/>
    </location>
    <ligand>
        <name>FMN</name>
        <dbReference type="ChEBI" id="CHEBI:58210"/>
    </ligand>
</feature>
<evidence type="ECO:0000259" key="7">
    <source>
        <dbReference type="Pfam" id="PF02525"/>
    </source>
</evidence>
<keyword evidence="3 6" id="KW-0560">Oxidoreductase</keyword>
<comment type="subunit">
    <text evidence="6">Homodimer.</text>
</comment>
<dbReference type="RefSeq" id="WP_212610531.1">
    <property type="nucleotide sequence ID" value="NZ_CP073910.1"/>
</dbReference>
<dbReference type="Pfam" id="PF02525">
    <property type="entry name" value="Flavodoxin_2"/>
    <property type="match status" value="1"/>
</dbReference>
<comment type="catalytic activity">
    <reaction evidence="6">
        <text>2 a quinone + NADH + H(+) = 2 a 1,4-benzosemiquinone + NAD(+)</text>
        <dbReference type="Rhea" id="RHEA:65952"/>
        <dbReference type="ChEBI" id="CHEBI:15378"/>
        <dbReference type="ChEBI" id="CHEBI:57540"/>
        <dbReference type="ChEBI" id="CHEBI:57945"/>
        <dbReference type="ChEBI" id="CHEBI:132124"/>
        <dbReference type="ChEBI" id="CHEBI:134225"/>
    </reaction>
</comment>
<dbReference type="GO" id="GO:0010181">
    <property type="term" value="F:FMN binding"/>
    <property type="evidence" value="ECO:0007669"/>
    <property type="project" value="UniProtKB-UniRule"/>
</dbReference>
<keyword evidence="2 6" id="KW-0288">FMN</keyword>
<gene>
    <name evidence="6" type="primary">azoR</name>
    <name evidence="8" type="ORF">KFK14_08230</name>
</gene>
<dbReference type="PANTHER" id="PTHR43741:SF4">
    <property type="entry name" value="FMN-DEPENDENT NADH:QUINONE OXIDOREDUCTASE"/>
    <property type="match status" value="1"/>
</dbReference>
<protein>
    <recommendedName>
        <fullName evidence="6">FMN dependent NADH:quinone oxidoreductase</fullName>
        <ecNumber evidence="6">1.6.5.-</ecNumber>
    </recommendedName>
    <alternativeName>
        <fullName evidence="6">Azo-dye reductase</fullName>
    </alternativeName>
    <alternativeName>
        <fullName evidence="6">FMN-dependent NADH-azo compound oxidoreductase</fullName>
    </alternativeName>
    <alternativeName>
        <fullName evidence="6">FMN-dependent NADH-azoreductase</fullName>
        <ecNumber evidence="6">1.7.1.17</ecNumber>
    </alternativeName>
</protein>
<dbReference type="Gene3D" id="3.40.50.360">
    <property type="match status" value="1"/>
</dbReference>
<dbReference type="KEGG" id="spph:KFK14_08230"/>
<feature type="domain" description="Flavodoxin-like fold" evidence="7">
    <location>
        <begin position="6"/>
        <end position="202"/>
    </location>
</feature>
<dbReference type="InterPro" id="IPR003680">
    <property type="entry name" value="Flavodoxin_fold"/>
</dbReference>
<reference evidence="8" key="1">
    <citation type="submission" date="2021-04" db="EMBL/GenBank/DDBJ databases">
        <title>Isolation of p-tert-butylphenol degrading bacteria Sphingobium phenoxybenzoativorans Tas13 from active sludge.</title>
        <authorList>
            <person name="Li Y."/>
        </authorList>
    </citation>
    <scope>NUCLEOTIDE SEQUENCE</scope>
    <source>
        <strain evidence="8">Tas13</strain>
    </source>
</reference>
<organism evidence="8 9">
    <name type="scientific">Sphingobium phenoxybenzoativorans</name>
    <dbReference type="NCBI Taxonomy" id="1592790"/>
    <lineage>
        <taxon>Bacteria</taxon>
        <taxon>Pseudomonadati</taxon>
        <taxon>Pseudomonadota</taxon>
        <taxon>Alphaproteobacteria</taxon>
        <taxon>Sphingomonadales</taxon>
        <taxon>Sphingomonadaceae</taxon>
        <taxon>Sphingobium</taxon>
    </lineage>
</organism>
<dbReference type="AlphaFoldDB" id="A0A975Q2Z3"/>
<comment type="function">
    <text evidence="6">Also exhibits azoreductase activity. Catalyzes the reductive cleavage of the azo bond in aromatic azo compounds to the corresponding amines.</text>
</comment>
<evidence type="ECO:0000256" key="2">
    <source>
        <dbReference type="ARBA" id="ARBA00022643"/>
    </source>
</evidence>
<evidence type="ECO:0000256" key="4">
    <source>
        <dbReference type="ARBA" id="ARBA00023027"/>
    </source>
</evidence>
<keyword evidence="9" id="KW-1185">Reference proteome</keyword>
<accession>A0A975Q2Z3</accession>
<evidence type="ECO:0000256" key="3">
    <source>
        <dbReference type="ARBA" id="ARBA00023002"/>
    </source>
</evidence>
<dbReference type="EC" id="1.6.5.-" evidence="6"/>
<dbReference type="PANTHER" id="PTHR43741">
    <property type="entry name" value="FMN-DEPENDENT NADH-AZOREDUCTASE 1"/>
    <property type="match status" value="1"/>
</dbReference>
<name>A0A975Q2Z3_9SPHN</name>
<evidence type="ECO:0000256" key="6">
    <source>
        <dbReference type="HAMAP-Rule" id="MF_01216"/>
    </source>
</evidence>
<dbReference type="InterPro" id="IPR050104">
    <property type="entry name" value="FMN-dep_NADH:Q_OxRdtase_AzoR1"/>
</dbReference>
<dbReference type="GO" id="GO:0016655">
    <property type="term" value="F:oxidoreductase activity, acting on NAD(P)H, quinone or similar compound as acceptor"/>
    <property type="evidence" value="ECO:0007669"/>
    <property type="project" value="InterPro"/>
</dbReference>
<dbReference type="InterPro" id="IPR023048">
    <property type="entry name" value="NADH:quinone_OxRdtase_FMN_depd"/>
</dbReference>
<evidence type="ECO:0000256" key="5">
    <source>
        <dbReference type="ARBA" id="ARBA00048542"/>
    </source>
</evidence>
<feature type="binding site" evidence="6">
    <location>
        <begin position="97"/>
        <end position="100"/>
    </location>
    <ligand>
        <name>FMN</name>
        <dbReference type="ChEBI" id="CHEBI:58210"/>
    </ligand>
</feature>
<comment type="catalytic activity">
    <reaction evidence="5">
        <text>N,N-dimethyl-1,4-phenylenediamine + anthranilate + 2 NAD(+) = 2-(4-dimethylaminophenyl)diazenylbenzoate + 2 NADH + 2 H(+)</text>
        <dbReference type="Rhea" id="RHEA:55872"/>
        <dbReference type="ChEBI" id="CHEBI:15378"/>
        <dbReference type="ChEBI" id="CHEBI:15783"/>
        <dbReference type="ChEBI" id="CHEBI:16567"/>
        <dbReference type="ChEBI" id="CHEBI:57540"/>
        <dbReference type="ChEBI" id="CHEBI:57945"/>
        <dbReference type="ChEBI" id="CHEBI:71579"/>
        <dbReference type="EC" id="1.7.1.17"/>
    </reaction>
    <physiologicalReaction direction="right-to-left" evidence="5">
        <dbReference type="Rhea" id="RHEA:55874"/>
    </physiologicalReaction>
</comment>
<keyword evidence="1 6" id="KW-0285">Flavoprotein</keyword>
<evidence type="ECO:0000313" key="9">
    <source>
        <dbReference type="Proteomes" id="UP000681425"/>
    </source>
</evidence>
<keyword evidence="4 6" id="KW-0520">NAD</keyword>
<proteinExistence type="inferred from homology"/>
<comment type="cofactor">
    <cofactor evidence="6">
        <name>FMN</name>
        <dbReference type="ChEBI" id="CHEBI:58210"/>
    </cofactor>
    <text evidence="6">Binds 1 FMN per subunit.</text>
</comment>
<comment type="similarity">
    <text evidence="6">Belongs to the azoreductase type 1 family.</text>
</comment>
<dbReference type="SUPFAM" id="SSF52218">
    <property type="entry name" value="Flavoproteins"/>
    <property type="match status" value="1"/>
</dbReference>
<dbReference type="GO" id="GO:0009055">
    <property type="term" value="F:electron transfer activity"/>
    <property type="evidence" value="ECO:0007669"/>
    <property type="project" value="UniProtKB-UniRule"/>
</dbReference>
<dbReference type="Proteomes" id="UP000681425">
    <property type="component" value="Chromosome"/>
</dbReference>
<dbReference type="EMBL" id="CP073910">
    <property type="protein sequence ID" value="QUT07374.1"/>
    <property type="molecule type" value="Genomic_DNA"/>
</dbReference>
<evidence type="ECO:0000313" key="8">
    <source>
        <dbReference type="EMBL" id="QUT07374.1"/>
    </source>
</evidence>
<dbReference type="InterPro" id="IPR029039">
    <property type="entry name" value="Flavoprotein-like_sf"/>
</dbReference>
<dbReference type="HAMAP" id="MF_01216">
    <property type="entry name" value="Azoreductase_type1"/>
    <property type="match status" value="1"/>
</dbReference>
<feature type="binding site" evidence="6">
    <location>
        <begin position="19"/>
        <end position="21"/>
    </location>
    <ligand>
        <name>FMN</name>
        <dbReference type="ChEBI" id="CHEBI:58210"/>
    </ligand>
</feature>